<dbReference type="EMBL" id="JBHRZO010000055">
    <property type="protein sequence ID" value="MFC3848466.1"/>
    <property type="molecule type" value="Genomic_DNA"/>
</dbReference>
<dbReference type="InterPro" id="IPR011335">
    <property type="entry name" value="Restrct_endonuc-II-like"/>
</dbReference>
<dbReference type="SUPFAM" id="SSF52980">
    <property type="entry name" value="Restriction endonuclease-like"/>
    <property type="match status" value="1"/>
</dbReference>
<proteinExistence type="predicted"/>
<dbReference type="Proteomes" id="UP001595783">
    <property type="component" value="Unassembled WGS sequence"/>
</dbReference>
<protein>
    <submittedName>
        <fullName evidence="2">RecB family exonuclease</fullName>
    </submittedName>
</protein>
<reference evidence="3" key="1">
    <citation type="journal article" date="2019" name="Int. J. Syst. Evol. Microbiol.">
        <title>The Global Catalogue of Microorganisms (GCM) 10K type strain sequencing project: providing services to taxonomists for standard genome sequencing and annotation.</title>
        <authorList>
            <consortium name="The Broad Institute Genomics Platform"/>
            <consortium name="The Broad Institute Genome Sequencing Center for Infectious Disease"/>
            <person name="Wu L."/>
            <person name="Ma J."/>
        </authorList>
    </citation>
    <scope>NUCLEOTIDE SEQUENCE [LARGE SCALE GENOMIC DNA]</scope>
    <source>
        <strain evidence="3">CCUG 53816</strain>
    </source>
</reference>
<gene>
    <name evidence="2" type="ORF">ACFOPX_08095</name>
</gene>
<keyword evidence="2" id="KW-0540">Nuclease</keyword>
<dbReference type="Pfam" id="PF12705">
    <property type="entry name" value="PDDEXK_1"/>
    <property type="match status" value="1"/>
</dbReference>
<dbReference type="RefSeq" id="WP_104752753.1">
    <property type="nucleotide sequence ID" value="NZ_FZMF01000044.1"/>
</dbReference>
<dbReference type="InterPro" id="IPR027417">
    <property type="entry name" value="P-loop_NTPase"/>
</dbReference>
<comment type="caution">
    <text evidence="2">The sequence shown here is derived from an EMBL/GenBank/DDBJ whole genome shotgun (WGS) entry which is preliminary data.</text>
</comment>
<feature type="domain" description="PD-(D/E)XK endonuclease-like" evidence="1">
    <location>
        <begin position="533"/>
        <end position="765"/>
    </location>
</feature>
<evidence type="ECO:0000313" key="2">
    <source>
        <dbReference type="EMBL" id="MFC3848466.1"/>
    </source>
</evidence>
<accession>A0ABV7ZK57</accession>
<evidence type="ECO:0000259" key="1">
    <source>
        <dbReference type="Pfam" id="PF12705"/>
    </source>
</evidence>
<name>A0ABV7ZK57_9HELI</name>
<dbReference type="GO" id="GO:0004527">
    <property type="term" value="F:exonuclease activity"/>
    <property type="evidence" value="ECO:0007669"/>
    <property type="project" value="UniProtKB-KW"/>
</dbReference>
<dbReference type="SUPFAM" id="SSF52540">
    <property type="entry name" value="P-loop containing nucleoside triphosphate hydrolases"/>
    <property type="match status" value="1"/>
</dbReference>
<keyword evidence="2" id="KW-0378">Hydrolase</keyword>
<sequence length="767" mass="88244">MLDSVNPSTLYVFSSHRACNAFYAKQHEGFLPTAWSVQEFYTQVSFVKGLVKIPKSARQVLLMEAIKEVAKEGAPLEGLVLFEQSFLGYLDGSTFVARFFNELAKFKRHIHEITTHDIYGDYVHHLEVLERVHACYHAKLQAWGYYDPILGAPSTLLTSVLAKFARIEFYLEGFLSTDEQEILFAIAQNVPLILHVACDRYNKQFLGFLGLDLQEEHTYALNLQALKRGENPFVQAQPQPPLCPKKVEVYAFDQRLDQVGLALQRVQEWLEEGLEPSMLAIITPDPQMIPTLKLLDTEHNLNFARGQEAQVVFAPYFSALEELKMRWHPITTHALNALEEQCNAILAQLYAKIPPKLEHFHQDFFQTYARILPALQSYNPIDLLELYTRALQDLRIDDTTGGKVKVLDVLECRGLSFERVVILDFNDHIVPSLKDGDLFLNTQTRRTLGLPTLQDKENLQKHYYYQLIKSSARVDISYSTANNAIPSKMLAQLDLNTRLINSHSASLFKLFPNSRSLHDLEDTCIGYLPREFSLSASKLKDFTECRRRFYLKYLQKLIPMPQEGANQGTLLHRALQSYYSSKTYHNTQTPISAKTLLESLQGLQEWESLNALERFNLEVSVQKLTAFFTHERIILAHAKVVGYEVPFETSFKGFELKGIIDRFDLCEDGAYRLIDYKFKSKVEQQDQDYQLAIYTLGACALGYPQDRLRAYFYDLKKGELLERETLSSDLESLAHLLITFQEEEIDFFKTEDRKHCKYCPYTDVCGV</sequence>
<dbReference type="InterPro" id="IPR038726">
    <property type="entry name" value="PDDEXK_AddAB-type"/>
</dbReference>
<keyword evidence="3" id="KW-1185">Reference proteome</keyword>
<keyword evidence="2" id="KW-0269">Exonuclease</keyword>
<dbReference type="Gene3D" id="3.90.320.10">
    <property type="match status" value="1"/>
</dbReference>
<evidence type="ECO:0000313" key="3">
    <source>
        <dbReference type="Proteomes" id="UP001595783"/>
    </source>
</evidence>
<organism evidence="2 3">
    <name type="scientific">Helicobacter baculiformis</name>
    <dbReference type="NCBI Taxonomy" id="427351"/>
    <lineage>
        <taxon>Bacteria</taxon>
        <taxon>Pseudomonadati</taxon>
        <taxon>Campylobacterota</taxon>
        <taxon>Epsilonproteobacteria</taxon>
        <taxon>Campylobacterales</taxon>
        <taxon>Helicobacteraceae</taxon>
        <taxon>Helicobacter</taxon>
    </lineage>
</organism>
<dbReference type="InterPro" id="IPR011604">
    <property type="entry name" value="PDDEXK-like_dom_sf"/>
</dbReference>